<organism evidence="1 2">
    <name type="scientific">Flammeovirga aprica JL-4</name>
    <dbReference type="NCBI Taxonomy" id="694437"/>
    <lineage>
        <taxon>Bacteria</taxon>
        <taxon>Pseudomonadati</taxon>
        <taxon>Bacteroidota</taxon>
        <taxon>Cytophagia</taxon>
        <taxon>Cytophagales</taxon>
        <taxon>Flammeovirgaceae</taxon>
        <taxon>Flammeovirga</taxon>
    </lineage>
</organism>
<protein>
    <recommendedName>
        <fullName evidence="3">Secretin/TonB short N-terminal domain-containing protein</fullName>
    </recommendedName>
</protein>
<comment type="caution">
    <text evidence="1">The sequence shown here is derived from an EMBL/GenBank/DDBJ whole genome shotgun (WGS) entry which is preliminary data.</text>
</comment>
<dbReference type="EMBL" id="JABANE010000011">
    <property type="protein sequence ID" value="NME67533.1"/>
    <property type="molecule type" value="Genomic_DNA"/>
</dbReference>
<proteinExistence type="predicted"/>
<accession>A0A7X9RR71</accession>
<sequence length="98" mass="11743">MKIYKIILFIFLMLISTFSIAKQDSFINIHVEDVTFFKLFELIESQSELIFIFASEKQFKVEKFDFEGEVEEVIDYLVEEFDFKIRRIGNKVIIKSEI</sequence>
<name>A0A7X9RR71_9BACT</name>
<dbReference type="Proteomes" id="UP000576082">
    <property type="component" value="Unassembled WGS sequence"/>
</dbReference>
<evidence type="ECO:0000313" key="1">
    <source>
        <dbReference type="EMBL" id="NME67533.1"/>
    </source>
</evidence>
<gene>
    <name evidence="1" type="ORF">HHU12_06115</name>
</gene>
<dbReference type="RefSeq" id="WP_169655868.1">
    <property type="nucleotide sequence ID" value="NZ_JABANE010000011.1"/>
</dbReference>
<evidence type="ECO:0008006" key="3">
    <source>
        <dbReference type="Google" id="ProtNLM"/>
    </source>
</evidence>
<reference evidence="1 2" key="1">
    <citation type="submission" date="2020-04" db="EMBL/GenBank/DDBJ databases">
        <title>Flammeovirga sp. SR4, a novel species isolated from seawater.</title>
        <authorList>
            <person name="Wang X."/>
        </authorList>
    </citation>
    <scope>NUCLEOTIDE SEQUENCE [LARGE SCALE GENOMIC DNA]</scope>
    <source>
        <strain evidence="1 2">ATCC 23126</strain>
    </source>
</reference>
<evidence type="ECO:0000313" key="2">
    <source>
        <dbReference type="Proteomes" id="UP000576082"/>
    </source>
</evidence>
<dbReference type="AlphaFoldDB" id="A0A7X9RR71"/>
<keyword evidence="2" id="KW-1185">Reference proteome</keyword>